<dbReference type="RefSeq" id="WP_264287241.1">
    <property type="nucleotide sequence ID" value="NZ_JAOZEV010000008.1"/>
</dbReference>
<sequence length="211" mass="22989">MKGKYLLFLLIILSNDLLAQSLTGINTISPKATLDINGNLIIRKVALGDSKNDVLTISKDGSIYKIPNEFQPPRILSGTIGSVFGRANSATKTEKNQAAVDPIGGIAITKGLNYTISNPDNGYFVIVFDTPFTNIYSASISMVDSYGSKWGVIGYGEQPDLDSVGLRLYTNDNTQIAFINVNELHVKTGRENGQLQNRSFTFMVMGDNNEI</sequence>
<organism evidence="2 3">
    <name type="scientific">Flavobacterium frigoritolerans</name>
    <dbReference type="NCBI Taxonomy" id="2987686"/>
    <lineage>
        <taxon>Bacteria</taxon>
        <taxon>Pseudomonadati</taxon>
        <taxon>Bacteroidota</taxon>
        <taxon>Flavobacteriia</taxon>
        <taxon>Flavobacteriales</taxon>
        <taxon>Flavobacteriaceae</taxon>
        <taxon>Flavobacterium</taxon>
    </lineage>
</organism>
<reference evidence="2" key="1">
    <citation type="submission" date="2022-10" db="EMBL/GenBank/DDBJ databases">
        <title>Two novel species of Flavobacterium.</title>
        <authorList>
            <person name="Liu Q."/>
            <person name="Xin Y.-H."/>
        </authorList>
    </citation>
    <scope>NUCLEOTIDE SEQUENCE</scope>
    <source>
        <strain evidence="2">LS1R47</strain>
    </source>
</reference>
<proteinExistence type="predicted"/>
<dbReference type="EMBL" id="JAOZEV010000008">
    <property type="protein sequence ID" value="MCV9933004.1"/>
    <property type="molecule type" value="Genomic_DNA"/>
</dbReference>
<dbReference type="Proteomes" id="UP001151133">
    <property type="component" value="Unassembled WGS sequence"/>
</dbReference>
<gene>
    <name evidence="2" type="ORF">OIU80_11995</name>
</gene>
<accession>A0A9X2Z0T0</accession>
<evidence type="ECO:0000313" key="3">
    <source>
        <dbReference type="Proteomes" id="UP001151133"/>
    </source>
</evidence>
<keyword evidence="1" id="KW-0732">Signal</keyword>
<protein>
    <submittedName>
        <fullName evidence="2">Uncharacterized protein</fullName>
    </submittedName>
</protein>
<comment type="caution">
    <text evidence="2">The sequence shown here is derived from an EMBL/GenBank/DDBJ whole genome shotgun (WGS) entry which is preliminary data.</text>
</comment>
<keyword evidence="3" id="KW-1185">Reference proteome</keyword>
<feature type="signal peptide" evidence="1">
    <location>
        <begin position="1"/>
        <end position="19"/>
    </location>
</feature>
<feature type="chain" id="PRO_5040946739" evidence="1">
    <location>
        <begin position="20"/>
        <end position="211"/>
    </location>
</feature>
<evidence type="ECO:0000313" key="2">
    <source>
        <dbReference type="EMBL" id="MCV9933004.1"/>
    </source>
</evidence>
<name>A0A9X2Z0T0_9FLAO</name>
<dbReference type="AlphaFoldDB" id="A0A9X2Z0T0"/>
<evidence type="ECO:0000256" key="1">
    <source>
        <dbReference type="SAM" id="SignalP"/>
    </source>
</evidence>